<organism evidence="1 2">
    <name type="scientific">Coemansia brasiliensis</name>
    <dbReference type="NCBI Taxonomy" id="2650707"/>
    <lineage>
        <taxon>Eukaryota</taxon>
        <taxon>Fungi</taxon>
        <taxon>Fungi incertae sedis</taxon>
        <taxon>Zoopagomycota</taxon>
        <taxon>Kickxellomycotina</taxon>
        <taxon>Kickxellomycetes</taxon>
        <taxon>Kickxellales</taxon>
        <taxon>Kickxellaceae</taxon>
        <taxon>Coemansia</taxon>
    </lineage>
</organism>
<gene>
    <name evidence="1" type="ORF">IWW36_005680</name>
</gene>
<dbReference type="OrthoDB" id="5517020at2759"/>
<feature type="non-terminal residue" evidence="1">
    <location>
        <position position="1"/>
    </location>
</feature>
<dbReference type="AlphaFoldDB" id="A0A9W8I3G2"/>
<name>A0A9W8I3G2_9FUNG</name>
<protein>
    <submittedName>
        <fullName evidence="1">Uncharacterized protein</fullName>
    </submittedName>
</protein>
<evidence type="ECO:0000313" key="2">
    <source>
        <dbReference type="Proteomes" id="UP001139887"/>
    </source>
</evidence>
<proteinExistence type="predicted"/>
<dbReference type="Proteomes" id="UP001139887">
    <property type="component" value="Unassembled WGS sequence"/>
</dbReference>
<dbReference type="EMBL" id="JANBUW010001536">
    <property type="protein sequence ID" value="KAJ2843071.1"/>
    <property type="molecule type" value="Genomic_DNA"/>
</dbReference>
<accession>A0A9W8I3G2</accession>
<keyword evidence="2" id="KW-1185">Reference proteome</keyword>
<sequence>QFTGYLTALFPSAAHYHLQVSVFTDSDDSSMVGDLLNAIISSARHPNHTIEYIHSSSGVRISRLADVSGLTHIVIQDDINPADCLNLVRRNAATLVAADLGIVEAPDYLSLLTADDDGNLIIYPRLRSLSIHGNLIPDDTSLAFPALQTLHRSTGMLRVANVNTA</sequence>
<evidence type="ECO:0000313" key="1">
    <source>
        <dbReference type="EMBL" id="KAJ2843071.1"/>
    </source>
</evidence>
<comment type="caution">
    <text evidence="1">The sequence shown here is derived from an EMBL/GenBank/DDBJ whole genome shotgun (WGS) entry which is preliminary data.</text>
</comment>
<reference evidence="1" key="1">
    <citation type="submission" date="2022-07" db="EMBL/GenBank/DDBJ databases">
        <title>Phylogenomic reconstructions and comparative analyses of Kickxellomycotina fungi.</title>
        <authorList>
            <person name="Reynolds N.K."/>
            <person name="Stajich J.E."/>
            <person name="Barry K."/>
            <person name="Grigoriev I.V."/>
            <person name="Crous P."/>
            <person name="Smith M.E."/>
        </authorList>
    </citation>
    <scope>NUCLEOTIDE SEQUENCE</scope>
    <source>
        <strain evidence="1">NRRL 1566</strain>
    </source>
</reference>